<dbReference type="Pfam" id="PF12796">
    <property type="entry name" value="Ank_2"/>
    <property type="match status" value="4"/>
</dbReference>
<evidence type="ECO:0000313" key="5">
    <source>
        <dbReference type="Proteomes" id="UP000762676"/>
    </source>
</evidence>
<dbReference type="PROSITE" id="PS50297">
    <property type="entry name" value="ANK_REP_REGION"/>
    <property type="match status" value="7"/>
</dbReference>
<keyword evidence="1" id="KW-0677">Repeat</keyword>
<organism evidence="4 5">
    <name type="scientific">Elysia marginata</name>
    <dbReference type="NCBI Taxonomy" id="1093978"/>
    <lineage>
        <taxon>Eukaryota</taxon>
        <taxon>Metazoa</taxon>
        <taxon>Spiralia</taxon>
        <taxon>Lophotrochozoa</taxon>
        <taxon>Mollusca</taxon>
        <taxon>Gastropoda</taxon>
        <taxon>Heterobranchia</taxon>
        <taxon>Euthyneura</taxon>
        <taxon>Panpulmonata</taxon>
        <taxon>Sacoglossa</taxon>
        <taxon>Placobranchoidea</taxon>
        <taxon>Plakobranchidae</taxon>
        <taxon>Elysia</taxon>
    </lineage>
</organism>
<reference evidence="4 5" key="1">
    <citation type="journal article" date="2021" name="Elife">
        <title>Chloroplast acquisition without the gene transfer in kleptoplastic sea slugs, Plakobranchus ocellatus.</title>
        <authorList>
            <person name="Maeda T."/>
            <person name="Takahashi S."/>
            <person name="Yoshida T."/>
            <person name="Shimamura S."/>
            <person name="Takaki Y."/>
            <person name="Nagai Y."/>
            <person name="Toyoda A."/>
            <person name="Suzuki Y."/>
            <person name="Arimoto A."/>
            <person name="Ishii H."/>
            <person name="Satoh N."/>
            <person name="Nishiyama T."/>
            <person name="Hasebe M."/>
            <person name="Maruyama T."/>
            <person name="Minagawa J."/>
            <person name="Obokata J."/>
            <person name="Shigenobu S."/>
        </authorList>
    </citation>
    <scope>NUCLEOTIDE SEQUENCE [LARGE SCALE GENOMIC DNA]</scope>
</reference>
<dbReference type="AlphaFoldDB" id="A0AAV4II09"/>
<sequence>MSSRSLRQGVPKRKMTCDDNENVTSTKKALLSDDIKLNKAIHSSNFLAVKEILEYKDQKLSKTCLEAALLKAAEEGNKPIFQLLVSHGVYVKGRSKVGCLALIAAAKRGYLDIVKLLVKKGAPVNGKDSSGKTALMVAVEKSCCLALITFLLEDCKADVNLQDNEGKTALMLAVKQWNYEAVQILFFGNDEEDMKDYNCDEGIKDKYGRTALDLAKMNGSAELMNVLSESRKQSCSPLSIAAGQNNLYLVRRLVEIHPSCVEPLCCGKEPLSSAIHGLEGDQETWDGKIHCSFELMEFLVRSGVNVDDCHICGYTPLMFAADAGADKAVELLLNNKANVNDTSYEISDPDIKRRTALMIAAHKGWVRIVKMLIQAGANLDMKDKDGENALGFAVRGGHRACVQALLKTWTLLSDDDIEDVPLYPLHSALDDFDMMSLLVNLGADINIRPNVSGRTALIDAASNGNKTHVQNLLKCNADMHAEFYGHTALFAASVRGHDEIVTALLDHGMDVNYESYNGWTALWYCLNAQNYNAVETLIKHGANVNYTNKFGTTLMQALSKCDPQFSELIIKSGADVNAQTDNGNTALFRALYLNIRKTYVCVEEKVSLLLQHGANVNHINLEMKTPLMLAVEQGSGYDNVFKILLDSQPDLNAQDVNGDTALHFTASLYDQVKLEMLASKGADMNIVNGENRSPLMVAFNKLNVGAVKTLIKYGASVNEHRSQAVLQVWRNDLDYFLRRFTKKGSDHRYYFDFRTCSEALLEAGYSLHDASPSNLDKFLITCINEKEFKLITLLVKSGVGPNSLDLSCLPINFERNSIIDAAVISNHKVTPMCMAILLHQPKTVTFFAQACFYHYEDVNILQHPLIKEKLNILFLNQPNRSSFTLDDLRPEKWSLRTWSKLAVLRAVGYGEGREQRVRALPIPNGLQQELLYKNVSLNF</sequence>
<evidence type="ECO:0000256" key="3">
    <source>
        <dbReference type="PROSITE-ProRule" id="PRU00023"/>
    </source>
</evidence>
<gene>
    <name evidence="4" type="ORF">ElyMa_006630900</name>
</gene>
<accession>A0AAV4II09</accession>
<dbReference type="GO" id="GO:0045087">
    <property type="term" value="P:innate immune response"/>
    <property type="evidence" value="ECO:0007669"/>
    <property type="project" value="TreeGrafter"/>
</dbReference>
<name>A0AAV4II09_9GAST</name>
<comment type="caution">
    <text evidence="4">The sequence shown here is derived from an EMBL/GenBank/DDBJ whole genome shotgun (WGS) entry which is preliminary data.</text>
</comment>
<evidence type="ECO:0000256" key="1">
    <source>
        <dbReference type="ARBA" id="ARBA00022737"/>
    </source>
</evidence>
<dbReference type="EMBL" id="BMAT01013304">
    <property type="protein sequence ID" value="GFS09784.1"/>
    <property type="molecule type" value="Genomic_DNA"/>
</dbReference>
<protein>
    <submittedName>
        <fullName evidence="4">Ankyrin repeat protein</fullName>
    </submittedName>
</protein>
<dbReference type="InterPro" id="IPR002110">
    <property type="entry name" value="Ankyrin_rpt"/>
</dbReference>
<feature type="repeat" description="ANK" evidence="3">
    <location>
        <begin position="690"/>
        <end position="722"/>
    </location>
</feature>
<dbReference type="Gene3D" id="1.25.40.20">
    <property type="entry name" value="Ankyrin repeat-containing domain"/>
    <property type="match status" value="4"/>
</dbReference>
<feature type="repeat" description="ANK" evidence="3">
    <location>
        <begin position="97"/>
        <end position="129"/>
    </location>
</feature>
<dbReference type="InterPro" id="IPR036770">
    <property type="entry name" value="Ankyrin_rpt-contain_sf"/>
</dbReference>
<dbReference type="PANTHER" id="PTHR23206:SF7">
    <property type="entry name" value="PROTEIN KINASE DOMAIN-CONTAINING PROTEIN"/>
    <property type="match status" value="1"/>
</dbReference>
<dbReference type="GO" id="GO:0005737">
    <property type="term" value="C:cytoplasm"/>
    <property type="evidence" value="ECO:0007669"/>
    <property type="project" value="TreeGrafter"/>
</dbReference>
<feature type="repeat" description="ANK" evidence="3">
    <location>
        <begin position="312"/>
        <end position="344"/>
    </location>
</feature>
<feature type="repeat" description="ANK" evidence="3">
    <location>
        <begin position="517"/>
        <end position="549"/>
    </location>
</feature>
<evidence type="ECO:0000256" key="2">
    <source>
        <dbReference type="ARBA" id="ARBA00023043"/>
    </source>
</evidence>
<dbReference type="InterPro" id="IPR051631">
    <property type="entry name" value="Ankyrin-KH/SAM_domain"/>
</dbReference>
<feature type="repeat" description="ANK" evidence="3">
    <location>
        <begin position="657"/>
        <end position="689"/>
    </location>
</feature>
<keyword evidence="2 3" id="KW-0040">ANK repeat</keyword>
<feature type="repeat" description="ANK" evidence="3">
    <location>
        <begin position="484"/>
        <end position="516"/>
    </location>
</feature>
<dbReference type="PANTHER" id="PTHR23206">
    <property type="entry name" value="MASK PROTEIN"/>
    <property type="match status" value="1"/>
</dbReference>
<feature type="repeat" description="ANK" evidence="3">
    <location>
        <begin position="352"/>
        <end position="384"/>
    </location>
</feature>
<dbReference type="Pfam" id="PF00023">
    <property type="entry name" value="Ank"/>
    <property type="match status" value="1"/>
</dbReference>
<dbReference type="SUPFAM" id="SSF48403">
    <property type="entry name" value="Ankyrin repeat"/>
    <property type="match status" value="3"/>
</dbReference>
<evidence type="ECO:0000313" key="4">
    <source>
        <dbReference type="EMBL" id="GFS09784.1"/>
    </source>
</evidence>
<dbReference type="Proteomes" id="UP000762676">
    <property type="component" value="Unassembled WGS sequence"/>
</dbReference>
<feature type="repeat" description="ANK" evidence="3">
    <location>
        <begin position="622"/>
        <end position="656"/>
    </location>
</feature>
<keyword evidence="5" id="KW-1185">Reference proteome</keyword>
<proteinExistence type="predicted"/>
<dbReference type="PROSITE" id="PS50088">
    <property type="entry name" value="ANK_REPEAT"/>
    <property type="match status" value="8"/>
</dbReference>
<dbReference type="SMART" id="SM00248">
    <property type="entry name" value="ANK"/>
    <property type="match status" value="18"/>
</dbReference>